<proteinExistence type="predicted"/>
<dbReference type="InterPro" id="IPR045057">
    <property type="entry name" value="Gcn5-rel_NAT"/>
</dbReference>
<dbReference type="PROSITE" id="PS51729">
    <property type="entry name" value="GNAT_YJDJ"/>
    <property type="match status" value="1"/>
</dbReference>
<protein>
    <submittedName>
        <fullName evidence="2">N-acetyltransferase</fullName>
    </submittedName>
</protein>
<gene>
    <name evidence="2" type="ORF">GCM10011387_26810</name>
</gene>
<name>A0A916UGL6_9SPHI</name>
<evidence type="ECO:0000259" key="1">
    <source>
        <dbReference type="PROSITE" id="PS51729"/>
    </source>
</evidence>
<sequence>MLNMKYPDIELKDNKTQHALELWVEGQRSFIGYEIEGEKIYLMHTEVPESQEGKGIAADLVEKAFQYIEAQDLKVVPACSYVRAFLKRHQEWSRIVAPE</sequence>
<evidence type="ECO:0000313" key="2">
    <source>
        <dbReference type="EMBL" id="GGC71910.1"/>
    </source>
</evidence>
<organism evidence="2 3">
    <name type="scientific">Pedobacter quisquiliarum</name>
    <dbReference type="NCBI Taxonomy" id="1834438"/>
    <lineage>
        <taxon>Bacteria</taxon>
        <taxon>Pseudomonadati</taxon>
        <taxon>Bacteroidota</taxon>
        <taxon>Sphingobacteriia</taxon>
        <taxon>Sphingobacteriales</taxon>
        <taxon>Sphingobacteriaceae</taxon>
        <taxon>Pedobacter</taxon>
    </lineage>
</organism>
<evidence type="ECO:0000313" key="3">
    <source>
        <dbReference type="Proteomes" id="UP000651668"/>
    </source>
</evidence>
<dbReference type="InterPro" id="IPR016181">
    <property type="entry name" value="Acyl_CoA_acyltransferase"/>
</dbReference>
<dbReference type="Proteomes" id="UP000651668">
    <property type="component" value="Unassembled WGS sequence"/>
</dbReference>
<accession>A0A916UGL6</accession>
<comment type="caution">
    <text evidence="2">The sequence shown here is derived from an EMBL/GenBank/DDBJ whole genome shotgun (WGS) entry which is preliminary data.</text>
</comment>
<dbReference type="PANTHER" id="PTHR31435">
    <property type="entry name" value="PROTEIN NATD1"/>
    <property type="match status" value="1"/>
</dbReference>
<keyword evidence="3" id="KW-1185">Reference proteome</keyword>
<reference evidence="2" key="1">
    <citation type="journal article" date="2014" name="Int. J. Syst. Evol. Microbiol.">
        <title>Complete genome sequence of Corynebacterium casei LMG S-19264T (=DSM 44701T), isolated from a smear-ripened cheese.</title>
        <authorList>
            <consortium name="US DOE Joint Genome Institute (JGI-PGF)"/>
            <person name="Walter F."/>
            <person name="Albersmeier A."/>
            <person name="Kalinowski J."/>
            <person name="Ruckert C."/>
        </authorList>
    </citation>
    <scope>NUCLEOTIDE SEQUENCE</scope>
    <source>
        <strain evidence="2">CGMCC 1.15343</strain>
    </source>
</reference>
<dbReference type="Pfam" id="PF14542">
    <property type="entry name" value="Acetyltransf_CG"/>
    <property type="match status" value="1"/>
</dbReference>
<reference evidence="2" key="2">
    <citation type="submission" date="2020-09" db="EMBL/GenBank/DDBJ databases">
        <authorList>
            <person name="Sun Q."/>
            <person name="Zhou Y."/>
        </authorList>
    </citation>
    <scope>NUCLEOTIDE SEQUENCE</scope>
    <source>
        <strain evidence="2">CGMCC 1.15343</strain>
    </source>
</reference>
<dbReference type="PANTHER" id="PTHR31435:SF9">
    <property type="entry name" value="PROTEIN NATD1"/>
    <property type="match status" value="1"/>
</dbReference>
<dbReference type="AlphaFoldDB" id="A0A916UGL6"/>
<feature type="domain" description="N-acetyltransferase" evidence="1">
    <location>
        <begin position="12"/>
        <end position="97"/>
    </location>
</feature>
<dbReference type="InterPro" id="IPR031165">
    <property type="entry name" value="GNAT_YJDJ"/>
</dbReference>
<dbReference type="Gene3D" id="3.40.630.30">
    <property type="match status" value="1"/>
</dbReference>
<dbReference type="EMBL" id="BMIL01000009">
    <property type="protein sequence ID" value="GGC71910.1"/>
    <property type="molecule type" value="Genomic_DNA"/>
</dbReference>
<dbReference type="SUPFAM" id="SSF55729">
    <property type="entry name" value="Acyl-CoA N-acyltransferases (Nat)"/>
    <property type="match status" value="1"/>
</dbReference>